<dbReference type="Proteomes" id="UP000050454">
    <property type="component" value="Unassembled WGS sequence"/>
</dbReference>
<feature type="transmembrane region" description="Helical" evidence="1">
    <location>
        <begin position="40"/>
        <end position="60"/>
    </location>
</feature>
<evidence type="ECO:0000256" key="1">
    <source>
        <dbReference type="SAM" id="Phobius"/>
    </source>
</evidence>
<name>A0A0P7C6F6_9BACT</name>
<proteinExistence type="predicted"/>
<keyword evidence="3" id="KW-1185">Reference proteome</keyword>
<protein>
    <submittedName>
        <fullName evidence="2">Uncharacterized protein</fullName>
    </submittedName>
</protein>
<dbReference type="EMBL" id="LGTQ01000009">
    <property type="protein sequence ID" value="KPM47882.1"/>
    <property type="molecule type" value="Genomic_DNA"/>
</dbReference>
<accession>A0A0P7C6F6</accession>
<comment type="caution">
    <text evidence="2">The sequence shown here is derived from an EMBL/GenBank/DDBJ whole genome shotgun (WGS) entry which is preliminary data.</text>
</comment>
<feature type="transmembrane region" description="Helical" evidence="1">
    <location>
        <begin position="66"/>
        <end position="85"/>
    </location>
</feature>
<evidence type="ECO:0000313" key="3">
    <source>
        <dbReference type="Proteomes" id="UP000050454"/>
    </source>
</evidence>
<keyword evidence="1" id="KW-1133">Transmembrane helix</keyword>
<evidence type="ECO:0000313" key="2">
    <source>
        <dbReference type="EMBL" id="KPM47882.1"/>
    </source>
</evidence>
<gene>
    <name evidence="2" type="ORF">AFM12_11640</name>
</gene>
<feature type="transmembrane region" description="Helical" evidence="1">
    <location>
        <begin position="125"/>
        <end position="145"/>
    </location>
</feature>
<organism evidence="2 3">
    <name type="scientific">Jiulongibacter sediminis</name>
    <dbReference type="NCBI Taxonomy" id="1605367"/>
    <lineage>
        <taxon>Bacteria</taxon>
        <taxon>Pseudomonadati</taxon>
        <taxon>Bacteroidota</taxon>
        <taxon>Cytophagia</taxon>
        <taxon>Cytophagales</taxon>
        <taxon>Leadbetterellaceae</taxon>
        <taxon>Jiulongibacter</taxon>
    </lineage>
</organism>
<feature type="transmembrane region" description="Helical" evidence="1">
    <location>
        <begin position="12"/>
        <end position="28"/>
    </location>
</feature>
<feature type="transmembrane region" description="Helical" evidence="1">
    <location>
        <begin position="94"/>
        <end position="113"/>
    </location>
</feature>
<keyword evidence="1" id="KW-0812">Transmembrane</keyword>
<sequence>MLSHITEVKFALIYQLVLYGSMVAGILFRKSIFPSSRYIFYLILITSVVETIGLFSLKLYDKPASVIYDFFQPIELILIGLYFLGKYQEQVNKVLSKVLVGIGILFLIAYHIIREFYELKAYYDFLIVAFIVSILSILFLIEVLRYHLDKELLKYEVFWISTGILVFHAGSFVLMGTVVYVYLLNPKLASQLYSINHLLNIIYYSLITYAFYIQWKSTKSSSSSLEGH</sequence>
<dbReference type="STRING" id="1605367.AFM12_11640"/>
<feature type="transmembrane region" description="Helical" evidence="1">
    <location>
        <begin position="157"/>
        <end position="183"/>
    </location>
</feature>
<reference evidence="2 3" key="1">
    <citation type="submission" date="2015-07" db="EMBL/GenBank/DDBJ databases">
        <title>The draft genome sequence of Leadbetterella sp. JN14-9.</title>
        <authorList>
            <person name="Liu Y."/>
            <person name="Du J."/>
            <person name="Shao Z."/>
        </authorList>
    </citation>
    <scope>NUCLEOTIDE SEQUENCE [LARGE SCALE GENOMIC DNA]</scope>
    <source>
        <strain evidence="2 3">JN14-9</strain>
    </source>
</reference>
<keyword evidence="1" id="KW-0472">Membrane</keyword>
<feature type="transmembrane region" description="Helical" evidence="1">
    <location>
        <begin position="195"/>
        <end position="213"/>
    </location>
</feature>
<dbReference type="AlphaFoldDB" id="A0A0P7C6F6"/>